<name>A0ABD1B8C0_CARAN</name>
<dbReference type="SUPFAM" id="SSF52540">
    <property type="entry name" value="P-loop containing nucleoside triphosphate hydrolases"/>
    <property type="match status" value="1"/>
</dbReference>
<evidence type="ECO:0000256" key="3">
    <source>
        <dbReference type="ARBA" id="ARBA00022806"/>
    </source>
</evidence>
<dbReference type="Pfam" id="PF13087">
    <property type="entry name" value="AAA_12"/>
    <property type="match status" value="1"/>
</dbReference>
<gene>
    <name evidence="7" type="ORF">V5N11_016956</name>
</gene>
<dbReference type="GO" id="GO:0005694">
    <property type="term" value="C:chromosome"/>
    <property type="evidence" value="ECO:0007669"/>
    <property type="project" value="UniProtKB-ARBA"/>
</dbReference>
<dbReference type="InterPro" id="IPR045055">
    <property type="entry name" value="DNA2/NAM7-like"/>
</dbReference>
<accession>A0ABD1B8C0</accession>
<evidence type="ECO:0000259" key="6">
    <source>
        <dbReference type="Pfam" id="PF13087"/>
    </source>
</evidence>
<dbReference type="Gene3D" id="3.40.50.300">
    <property type="entry name" value="P-loop containing nucleotide triphosphate hydrolases"/>
    <property type="match status" value="2"/>
</dbReference>
<comment type="caution">
    <text evidence="7">The sequence shown here is derived from an EMBL/GenBank/DDBJ whole genome shotgun (WGS) entry which is preliminary data.</text>
</comment>
<evidence type="ECO:0000256" key="2">
    <source>
        <dbReference type="ARBA" id="ARBA00022801"/>
    </source>
</evidence>
<keyword evidence="8" id="KW-1185">Reference proteome</keyword>
<dbReference type="PANTHER" id="PTHR10887">
    <property type="entry name" value="DNA2/NAM7 HELICASE FAMILY"/>
    <property type="match status" value="1"/>
</dbReference>
<dbReference type="AlphaFoldDB" id="A0ABD1B8C0"/>
<keyword evidence="2" id="KW-0378">Hydrolase</keyword>
<organism evidence="7 8">
    <name type="scientific">Cardamine amara subsp. amara</name>
    <dbReference type="NCBI Taxonomy" id="228776"/>
    <lineage>
        <taxon>Eukaryota</taxon>
        <taxon>Viridiplantae</taxon>
        <taxon>Streptophyta</taxon>
        <taxon>Embryophyta</taxon>
        <taxon>Tracheophyta</taxon>
        <taxon>Spermatophyta</taxon>
        <taxon>Magnoliopsida</taxon>
        <taxon>eudicotyledons</taxon>
        <taxon>Gunneridae</taxon>
        <taxon>Pentapetalae</taxon>
        <taxon>rosids</taxon>
        <taxon>malvids</taxon>
        <taxon>Brassicales</taxon>
        <taxon>Brassicaceae</taxon>
        <taxon>Cardamineae</taxon>
        <taxon>Cardamine</taxon>
    </lineage>
</organism>
<dbReference type="FunFam" id="3.40.50.300:FF:000326">
    <property type="entry name" value="P-loop containing nucleoside triphosphate hydrolase"/>
    <property type="match status" value="1"/>
</dbReference>
<reference evidence="7 8" key="1">
    <citation type="submission" date="2024-04" db="EMBL/GenBank/DDBJ databases">
        <title>Genome assembly C_amara_ONT_v2.</title>
        <authorList>
            <person name="Yant L."/>
            <person name="Moore C."/>
            <person name="Slenker M."/>
        </authorList>
    </citation>
    <scope>NUCLEOTIDE SEQUENCE [LARGE SCALE GENOMIC DNA]</scope>
    <source>
        <tissue evidence="7">Leaf</tissue>
    </source>
</reference>
<dbReference type="InterPro" id="IPR027417">
    <property type="entry name" value="P-loop_NTPase"/>
</dbReference>
<dbReference type="CDD" id="cd18808">
    <property type="entry name" value="SF1_C_Upf1"/>
    <property type="match status" value="1"/>
</dbReference>
<dbReference type="Pfam" id="PF13086">
    <property type="entry name" value="AAA_11"/>
    <property type="match status" value="1"/>
</dbReference>
<keyword evidence="1" id="KW-0547">Nucleotide-binding</keyword>
<evidence type="ECO:0000313" key="8">
    <source>
        <dbReference type="Proteomes" id="UP001558713"/>
    </source>
</evidence>
<proteinExistence type="predicted"/>
<dbReference type="InterPro" id="IPR041677">
    <property type="entry name" value="DNA2/NAM7_AAA_11"/>
</dbReference>
<evidence type="ECO:0000259" key="5">
    <source>
        <dbReference type="Pfam" id="PF13086"/>
    </source>
</evidence>
<sequence>MMHQLWVAKENKRYERIVKGGDLVDIVFSWSLRDVLNSNLYKGQVEKIPNTFSSTKEYFESFVNPLIEETHAALLSSMPTIRRAQAFKFWEIKPAKDFKHPKNLFYKVTSQKTLENMTNGARKQLEVNDLIAVTDKRPIRIEDLRCSNEPYLLALVWHVDKDFPHLITILASKPINFENEYTQRTKKGEVVRKNVSLFGVYLINMMTNIRIWEALYPKQERNLKLISRVLQSNNEVDAGSCVLCKEKNESVVSHHLERLLRPFKLNSSQEDAILRCLETKDCDHCNNIKLIWGPPGTGKTKTTSVLLLNLLKMRCRTLTCAPTNIAVLEVCSRLVKLVSESSLRFGGYGLGDIVLFGNKERMKIKDREDLNDVFLEYRADELFNCFQAMTGWRANVNLMIDLLSDPKEVYRKYLFSKECAKKDDKYSSNETPLSFEEFVQQRFSILRSELHHQFPTLCLHLPTSLLSFRVAKKMNQTNDLLRDFSASDVMVNGTKKDNGRLKDDDTRKQACLEMLREICKSINLPDFISKFELKKLCLANAYLLFCTASSSAKLHFSSPIQLLVIDEAAQLKECESAIPLQLPGLQHAILIGDEKQLPAMIQSKFASEADLGRSLFERLVLLGQNKQLLNMQYRMHPSISLFPNREFYDMKILDAHSVRVRSYEKKFLPEKMYGPYSFINIAYGREQFGEGHSSKNVVEVSVVAEIVSKLYSVSRKMGRSISVGVISPYKAQVFAIQEKIGEKYNTGGKFTVSVRSVDGFQGGEEDIIIISTVRSNGKGTIGFLSNQQRTNVALTRARFCLWILGNEATLTNNKSVWRQLVDDAKARDCFHDAEDDESLAKCIERSTTALDDLDKLQNKKLISFENSIWMVLLSNEFLKSLETIIDSEINKRVMSFVEKLSNGNYQQELETESENLLRQHEIDDGLSLIWAIDIIKKQNHHLQVLKLWQVLPSSDVSSATERLEKVYKRYTKVKIKRCKYICSQGDLVVPMRWPFDSTSKNDIVSSVSRSFALLSVVDDDEAVLAPKPIKKQLKLKKMWKIRRNVQLSTSNSKTLKLG</sequence>
<dbReference type="PANTHER" id="PTHR10887:SF515">
    <property type="entry name" value="P-LOOP CONTAINING NUCLEOSIDE TRIPHOSPHATE HYDROLASES SUPERFAMILY PROTEIN"/>
    <property type="match status" value="1"/>
</dbReference>
<keyword evidence="4" id="KW-0067">ATP-binding</keyword>
<evidence type="ECO:0000313" key="7">
    <source>
        <dbReference type="EMBL" id="KAL1215188.1"/>
    </source>
</evidence>
<dbReference type="InterPro" id="IPR047187">
    <property type="entry name" value="SF1_C_Upf1"/>
</dbReference>
<dbReference type="GO" id="GO:0004386">
    <property type="term" value="F:helicase activity"/>
    <property type="evidence" value="ECO:0007669"/>
    <property type="project" value="UniProtKB-KW"/>
</dbReference>
<feature type="domain" description="DNA2/NAM7 helicase helicase" evidence="5">
    <location>
        <begin position="264"/>
        <end position="604"/>
    </location>
</feature>
<evidence type="ECO:0000256" key="4">
    <source>
        <dbReference type="ARBA" id="ARBA00022840"/>
    </source>
</evidence>
<evidence type="ECO:0000256" key="1">
    <source>
        <dbReference type="ARBA" id="ARBA00022741"/>
    </source>
</evidence>
<dbReference type="GO" id="GO:0016787">
    <property type="term" value="F:hydrolase activity"/>
    <property type="evidence" value="ECO:0007669"/>
    <property type="project" value="UniProtKB-KW"/>
</dbReference>
<dbReference type="Proteomes" id="UP001558713">
    <property type="component" value="Unassembled WGS sequence"/>
</dbReference>
<feature type="domain" description="DNA2/NAM7 helicase-like C-terminal" evidence="6">
    <location>
        <begin position="611"/>
        <end position="807"/>
    </location>
</feature>
<dbReference type="EMBL" id="JBANAX010000290">
    <property type="protein sequence ID" value="KAL1215188.1"/>
    <property type="molecule type" value="Genomic_DNA"/>
</dbReference>
<keyword evidence="3 7" id="KW-0347">Helicase</keyword>
<protein>
    <submittedName>
        <fullName evidence="7">Helicase MAGATAMA 3</fullName>
    </submittedName>
</protein>
<dbReference type="InterPro" id="IPR041679">
    <property type="entry name" value="DNA2/NAM7-like_C"/>
</dbReference>
<dbReference type="GO" id="GO:0005524">
    <property type="term" value="F:ATP binding"/>
    <property type="evidence" value="ECO:0007669"/>
    <property type="project" value="UniProtKB-KW"/>
</dbReference>